<dbReference type="GeneID" id="118478799"/>
<dbReference type="RefSeq" id="XP_035828948.1">
    <property type="nucleotide sequence ID" value="XM_035973055.1"/>
</dbReference>
<name>A0ABM1W2Q5_APLCA</name>
<sequence length="115" mass="13342">MNPQFKWIPMVTVAHNIVLFQVQFEGLTGPLALRQGQRSEYKLDVYRLQFKRPMRKIETWHPEDLRESSFKTFEPEILIENTTQRVATLIVSTVVNTEAPVTDYVALTSGQECDE</sequence>
<proteinExistence type="predicted"/>
<dbReference type="Proteomes" id="UP000694888">
    <property type="component" value="Unplaced"/>
</dbReference>
<dbReference type="Gene3D" id="3.40.50.2300">
    <property type="match status" value="2"/>
</dbReference>
<protein>
    <submittedName>
        <fullName evidence="2">Uncharacterized protein LOC118478799</fullName>
    </submittedName>
</protein>
<reference evidence="2" key="1">
    <citation type="submission" date="2025-08" db="UniProtKB">
        <authorList>
            <consortium name="RefSeq"/>
        </authorList>
    </citation>
    <scope>IDENTIFICATION</scope>
</reference>
<evidence type="ECO:0000313" key="2">
    <source>
        <dbReference type="RefSeq" id="XP_035828948.1"/>
    </source>
</evidence>
<accession>A0ABM1W2Q5</accession>
<keyword evidence="1" id="KW-1185">Reference proteome</keyword>
<evidence type="ECO:0000313" key="1">
    <source>
        <dbReference type="Proteomes" id="UP000694888"/>
    </source>
</evidence>
<organism evidence="1 2">
    <name type="scientific">Aplysia californica</name>
    <name type="common">California sea hare</name>
    <dbReference type="NCBI Taxonomy" id="6500"/>
    <lineage>
        <taxon>Eukaryota</taxon>
        <taxon>Metazoa</taxon>
        <taxon>Spiralia</taxon>
        <taxon>Lophotrochozoa</taxon>
        <taxon>Mollusca</taxon>
        <taxon>Gastropoda</taxon>
        <taxon>Heterobranchia</taxon>
        <taxon>Euthyneura</taxon>
        <taxon>Tectipleura</taxon>
        <taxon>Aplysiida</taxon>
        <taxon>Aplysioidea</taxon>
        <taxon>Aplysiidae</taxon>
        <taxon>Aplysia</taxon>
    </lineage>
</organism>
<gene>
    <name evidence="2" type="primary">LOC118478799</name>
</gene>